<dbReference type="PANTHER" id="PTHR46233">
    <property type="entry name" value="HYDROXYACYLGLUTATHIONE HYDROLASE GLOC"/>
    <property type="match status" value="1"/>
</dbReference>
<dbReference type="PANTHER" id="PTHR46233:SF3">
    <property type="entry name" value="HYDROXYACYLGLUTATHIONE HYDROLASE GLOC"/>
    <property type="match status" value="1"/>
</dbReference>
<dbReference type="Proteomes" id="UP000245622">
    <property type="component" value="Chromosome 1"/>
</dbReference>
<dbReference type="Gene3D" id="3.60.15.10">
    <property type="entry name" value="Ribonuclease Z/Hydroxyacylglutathione hydrolase-like"/>
    <property type="match status" value="1"/>
</dbReference>
<evidence type="ECO:0000259" key="6">
    <source>
        <dbReference type="SMART" id="SM00849"/>
    </source>
</evidence>
<accession>A0A1V1I356</accession>
<dbReference type="SUPFAM" id="SSF56281">
    <property type="entry name" value="Metallo-hydrolase/oxidoreductase"/>
    <property type="match status" value="1"/>
</dbReference>
<dbReference type="SMART" id="SM00849">
    <property type="entry name" value="Lactamase_B"/>
    <property type="match status" value="1"/>
</dbReference>
<protein>
    <submittedName>
        <fullName evidence="7">Metallo-beta-lactamase</fullName>
    </submittedName>
</protein>
<evidence type="ECO:0000256" key="2">
    <source>
        <dbReference type="ARBA" id="ARBA00022723"/>
    </source>
</evidence>
<dbReference type="GO" id="GO:0046872">
    <property type="term" value="F:metal ion binding"/>
    <property type="evidence" value="ECO:0007669"/>
    <property type="project" value="UniProtKB-KW"/>
</dbReference>
<keyword evidence="2" id="KW-0479">Metal-binding</keyword>
<dbReference type="EMBL" id="LN555523">
    <property type="protein sequence ID" value="CED94692.1"/>
    <property type="molecule type" value="Genomic_DNA"/>
</dbReference>
<keyword evidence="8" id="KW-1185">Reference proteome</keyword>
<dbReference type="CDD" id="cd06262">
    <property type="entry name" value="metallo-hydrolase-like_MBL-fold"/>
    <property type="match status" value="1"/>
</dbReference>
<proteinExistence type="predicted"/>
<evidence type="ECO:0000256" key="1">
    <source>
        <dbReference type="ARBA" id="ARBA00001947"/>
    </source>
</evidence>
<evidence type="ECO:0000256" key="5">
    <source>
        <dbReference type="SAM" id="MobiDB-lite"/>
    </source>
</evidence>
<sequence length="204" mass="22857">MIIDKIVEPYFGENIYILIDEETKKCAVIDPGGASEKVLNYIKKNSLDLEYILLTHGHGDHIGAVNYIKSKTNATIVAHSDEKELLNDNRKNLSYSMHCGPQELDADIYVNDKDKLELGNLKLSFIHTPGHTKGSMCIRVNDDMFTGDTLFAGSIGRTDFYSGDYKQIEKSLKKLSKFEDKVKIHPGHGPSSTLGIEKMSNPYM</sequence>
<evidence type="ECO:0000256" key="3">
    <source>
        <dbReference type="ARBA" id="ARBA00022801"/>
    </source>
</evidence>
<dbReference type="KEGG" id="ril:CRIB_2089"/>
<dbReference type="InterPro" id="IPR036866">
    <property type="entry name" value="RibonucZ/Hydroxyglut_hydro"/>
</dbReference>
<evidence type="ECO:0000313" key="7">
    <source>
        <dbReference type="EMBL" id="CED94692.1"/>
    </source>
</evidence>
<dbReference type="GO" id="GO:0016787">
    <property type="term" value="F:hydrolase activity"/>
    <property type="evidence" value="ECO:0007669"/>
    <property type="project" value="UniProtKB-KW"/>
</dbReference>
<organism evidence="7 8">
    <name type="scientific">Romboutsia ilealis</name>
    <dbReference type="NCBI Taxonomy" id="1115758"/>
    <lineage>
        <taxon>Bacteria</taxon>
        <taxon>Bacillati</taxon>
        <taxon>Bacillota</taxon>
        <taxon>Clostridia</taxon>
        <taxon>Peptostreptococcales</taxon>
        <taxon>Peptostreptococcaceae</taxon>
        <taxon>Romboutsia</taxon>
    </lineage>
</organism>
<dbReference type="InterPro" id="IPR001279">
    <property type="entry name" value="Metallo-B-lactamas"/>
</dbReference>
<keyword evidence="3" id="KW-0378">Hydrolase</keyword>
<dbReference type="RefSeq" id="WP_180702192.1">
    <property type="nucleotide sequence ID" value="NZ_CAOJQT010000023.1"/>
</dbReference>
<feature type="region of interest" description="Disordered" evidence="5">
    <location>
        <begin position="184"/>
        <end position="204"/>
    </location>
</feature>
<evidence type="ECO:0000256" key="4">
    <source>
        <dbReference type="ARBA" id="ARBA00022833"/>
    </source>
</evidence>
<dbReference type="Pfam" id="PF00753">
    <property type="entry name" value="Lactamase_B"/>
    <property type="match status" value="1"/>
</dbReference>
<dbReference type="AlphaFoldDB" id="A0A1V1I356"/>
<comment type="cofactor">
    <cofactor evidence="1">
        <name>Zn(2+)</name>
        <dbReference type="ChEBI" id="CHEBI:29105"/>
    </cofactor>
</comment>
<dbReference type="GeneID" id="82206117"/>
<feature type="domain" description="Metallo-beta-lactamase" evidence="6">
    <location>
        <begin position="12"/>
        <end position="188"/>
    </location>
</feature>
<name>A0A1V1I356_9FIRM</name>
<keyword evidence="4" id="KW-0862">Zinc</keyword>
<evidence type="ECO:0000313" key="8">
    <source>
        <dbReference type="Proteomes" id="UP000245622"/>
    </source>
</evidence>
<gene>
    <name evidence="7" type="ORF">CRIB_2089</name>
</gene>
<dbReference type="InterPro" id="IPR051453">
    <property type="entry name" value="MBL_Glyoxalase_II"/>
</dbReference>
<reference evidence="7 8" key="1">
    <citation type="submission" date="2014-04" db="EMBL/GenBank/DDBJ databases">
        <authorList>
            <person name="Hornung B.V."/>
        </authorList>
    </citation>
    <scope>NUCLEOTIDE SEQUENCE [LARGE SCALE GENOMIC DNA]</scope>
    <source>
        <strain evidence="7 8">CRIB</strain>
    </source>
</reference>